<dbReference type="EMBL" id="RQVS01000002">
    <property type="protein sequence ID" value="RRJ88294.1"/>
    <property type="molecule type" value="Genomic_DNA"/>
</dbReference>
<feature type="domain" description="SIS" evidence="2">
    <location>
        <begin position="122"/>
        <end position="260"/>
    </location>
</feature>
<dbReference type="PROSITE" id="PS51464">
    <property type="entry name" value="SIS"/>
    <property type="match status" value="1"/>
</dbReference>
<protein>
    <submittedName>
        <fullName evidence="3">MurR/RpiR family transcriptional regulator</fullName>
    </submittedName>
</protein>
<sequence>MADPATRPGIGELLTSGDARLTPSERRVARALLADYPAAGLDTVATLAELAGVSGPTVVRFVKSLGFDSFREFQDMLRGELGAREASALSQASRARGDERAVLTEGVAATLSALSPTELVQAVKLLASPRRRIVTMGGDYSQIAADHLLLQLAPVRPNVSALPNAGVLAAAAIADIRAGDVWCVFDVRRYQLRMQRIAEAAKAAGAEIILFTDRWLSPIAGSADVVLTAHVEAAGPTDTAVPLLAVVEVVCDGVERALGDASVERLSTVDPLRRRIDGPERY</sequence>
<dbReference type="Pfam" id="PF01380">
    <property type="entry name" value="SIS"/>
    <property type="match status" value="1"/>
</dbReference>
<keyword evidence="4" id="KW-1185">Reference proteome</keyword>
<dbReference type="Pfam" id="PF01418">
    <property type="entry name" value="HTH_6"/>
    <property type="match status" value="1"/>
</dbReference>
<dbReference type="PROSITE" id="PS51071">
    <property type="entry name" value="HTH_RPIR"/>
    <property type="match status" value="1"/>
</dbReference>
<accession>A0A3P3W0J0</accession>
<proteinExistence type="predicted"/>
<evidence type="ECO:0000259" key="2">
    <source>
        <dbReference type="PROSITE" id="PS51464"/>
    </source>
</evidence>
<dbReference type="Gene3D" id="3.40.50.10490">
    <property type="entry name" value="Glucose-6-phosphate isomerase like protein, domain 1"/>
    <property type="match status" value="1"/>
</dbReference>
<dbReference type="GO" id="GO:0097367">
    <property type="term" value="F:carbohydrate derivative binding"/>
    <property type="evidence" value="ECO:0007669"/>
    <property type="project" value="InterPro"/>
</dbReference>
<organism evidence="3 4">
    <name type="scientific">Gulosibacter macacae</name>
    <dbReference type="NCBI Taxonomy" id="2488791"/>
    <lineage>
        <taxon>Bacteria</taxon>
        <taxon>Bacillati</taxon>
        <taxon>Actinomycetota</taxon>
        <taxon>Actinomycetes</taxon>
        <taxon>Micrococcales</taxon>
        <taxon>Microbacteriaceae</taxon>
        <taxon>Gulosibacter</taxon>
    </lineage>
</organism>
<evidence type="ECO:0000259" key="1">
    <source>
        <dbReference type="PROSITE" id="PS51071"/>
    </source>
</evidence>
<dbReference type="GO" id="GO:1901135">
    <property type="term" value="P:carbohydrate derivative metabolic process"/>
    <property type="evidence" value="ECO:0007669"/>
    <property type="project" value="InterPro"/>
</dbReference>
<dbReference type="GO" id="GO:0003677">
    <property type="term" value="F:DNA binding"/>
    <property type="evidence" value="ECO:0007669"/>
    <property type="project" value="InterPro"/>
</dbReference>
<dbReference type="InterPro" id="IPR000281">
    <property type="entry name" value="HTH_RpiR"/>
</dbReference>
<dbReference type="SUPFAM" id="SSF46689">
    <property type="entry name" value="Homeodomain-like"/>
    <property type="match status" value="1"/>
</dbReference>
<evidence type="ECO:0000313" key="4">
    <source>
        <dbReference type="Proteomes" id="UP000274391"/>
    </source>
</evidence>
<dbReference type="RefSeq" id="WP_124969436.1">
    <property type="nucleotide sequence ID" value="NZ_RQVS01000002.1"/>
</dbReference>
<gene>
    <name evidence="3" type="ORF">EG850_02300</name>
</gene>
<dbReference type="Proteomes" id="UP000274391">
    <property type="component" value="Unassembled WGS sequence"/>
</dbReference>
<dbReference type="OrthoDB" id="3574600at2"/>
<feature type="domain" description="HTH rpiR-type" evidence="1">
    <location>
        <begin position="8"/>
        <end position="84"/>
    </location>
</feature>
<dbReference type="SUPFAM" id="SSF53697">
    <property type="entry name" value="SIS domain"/>
    <property type="match status" value="1"/>
</dbReference>
<dbReference type="InterPro" id="IPR047640">
    <property type="entry name" value="RpiR-like"/>
</dbReference>
<dbReference type="Gene3D" id="1.10.10.10">
    <property type="entry name" value="Winged helix-like DNA-binding domain superfamily/Winged helix DNA-binding domain"/>
    <property type="match status" value="1"/>
</dbReference>
<dbReference type="InterPro" id="IPR036388">
    <property type="entry name" value="WH-like_DNA-bd_sf"/>
</dbReference>
<dbReference type="PANTHER" id="PTHR30514:SF18">
    <property type="entry name" value="RPIR-FAMILY TRANSCRIPTIONAL REGULATOR"/>
    <property type="match status" value="1"/>
</dbReference>
<dbReference type="AlphaFoldDB" id="A0A3P3W0J0"/>
<name>A0A3P3W0J0_9MICO</name>
<reference evidence="3 4" key="1">
    <citation type="submission" date="2018-11" db="EMBL/GenBank/DDBJ databases">
        <title>YIM 102482-1 draft genome.</title>
        <authorList>
            <person name="Li G."/>
            <person name="Jiang Y."/>
        </authorList>
    </citation>
    <scope>NUCLEOTIDE SEQUENCE [LARGE SCALE GENOMIC DNA]</scope>
    <source>
        <strain evidence="3 4">YIM 102482-1</strain>
    </source>
</reference>
<comment type="caution">
    <text evidence="3">The sequence shown here is derived from an EMBL/GenBank/DDBJ whole genome shotgun (WGS) entry which is preliminary data.</text>
</comment>
<dbReference type="InterPro" id="IPR001347">
    <property type="entry name" value="SIS_dom"/>
</dbReference>
<dbReference type="GO" id="GO:0003700">
    <property type="term" value="F:DNA-binding transcription factor activity"/>
    <property type="evidence" value="ECO:0007669"/>
    <property type="project" value="InterPro"/>
</dbReference>
<evidence type="ECO:0000313" key="3">
    <source>
        <dbReference type="EMBL" id="RRJ88294.1"/>
    </source>
</evidence>
<dbReference type="PANTHER" id="PTHR30514">
    <property type="entry name" value="GLUCOKINASE"/>
    <property type="match status" value="1"/>
</dbReference>
<dbReference type="InterPro" id="IPR046348">
    <property type="entry name" value="SIS_dom_sf"/>
</dbReference>
<dbReference type="InterPro" id="IPR009057">
    <property type="entry name" value="Homeodomain-like_sf"/>
</dbReference>